<gene>
    <name evidence="2" type="ORF">MUK42_06352</name>
</gene>
<dbReference type="Proteomes" id="UP001055439">
    <property type="component" value="Chromosome 7"/>
</dbReference>
<evidence type="ECO:0000313" key="2">
    <source>
        <dbReference type="EMBL" id="URE19572.1"/>
    </source>
</evidence>
<evidence type="ECO:0000313" key="3">
    <source>
        <dbReference type="Proteomes" id="UP001055439"/>
    </source>
</evidence>
<feature type="region of interest" description="Disordered" evidence="1">
    <location>
        <begin position="56"/>
        <end position="87"/>
    </location>
</feature>
<name>A0A9E7GWY6_9LILI</name>
<organism evidence="2 3">
    <name type="scientific">Musa troglodytarum</name>
    <name type="common">fe'i banana</name>
    <dbReference type="NCBI Taxonomy" id="320322"/>
    <lineage>
        <taxon>Eukaryota</taxon>
        <taxon>Viridiplantae</taxon>
        <taxon>Streptophyta</taxon>
        <taxon>Embryophyta</taxon>
        <taxon>Tracheophyta</taxon>
        <taxon>Spermatophyta</taxon>
        <taxon>Magnoliopsida</taxon>
        <taxon>Liliopsida</taxon>
        <taxon>Zingiberales</taxon>
        <taxon>Musaceae</taxon>
        <taxon>Musa</taxon>
    </lineage>
</organism>
<proteinExistence type="predicted"/>
<keyword evidence="3" id="KW-1185">Reference proteome</keyword>
<protein>
    <submittedName>
        <fullName evidence="2">Uncharacterized protein</fullName>
    </submittedName>
</protein>
<feature type="region of interest" description="Disordered" evidence="1">
    <location>
        <begin position="1"/>
        <end position="22"/>
    </location>
</feature>
<evidence type="ECO:0000256" key="1">
    <source>
        <dbReference type="SAM" id="MobiDB-lite"/>
    </source>
</evidence>
<reference evidence="2" key="1">
    <citation type="submission" date="2022-05" db="EMBL/GenBank/DDBJ databases">
        <title>The Musa troglodytarum L. genome provides insights into the mechanism of non-climacteric behaviour and enrichment of carotenoids.</title>
        <authorList>
            <person name="Wang J."/>
        </authorList>
    </citation>
    <scope>NUCLEOTIDE SEQUENCE</scope>
    <source>
        <tissue evidence="2">Leaf</tissue>
    </source>
</reference>
<sequence>MGENSAISPPPPSPSLSPQGWHRQSEVEDLYFVLGRAVDHLARSKRRSELLEEAAGEAQEAASKRNLRSTKSTTSRKSVGSKAGTGM</sequence>
<accession>A0A9E7GWY6</accession>
<dbReference type="EMBL" id="CP097509">
    <property type="protein sequence ID" value="URE19572.1"/>
    <property type="molecule type" value="Genomic_DNA"/>
</dbReference>
<dbReference type="OrthoDB" id="1927134at2759"/>
<dbReference type="AlphaFoldDB" id="A0A9E7GWY6"/>
<feature type="compositionally biased region" description="Low complexity" evidence="1">
    <location>
        <begin position="69"/>
        <end position="78"/>
    </location>
</feature>